<evidence type="ECO:0000313" key="2">
    <source>
        <dbReference type="Proteomes" id="UP001152798"/>
    </source>
</evidence>
<keyword evidence="2" id="KW-1185">Reference proteome</keyword>
<reference evidence="1" key="1">
    <citation type="submission" date="2022-01" db="EMBL/GenBank/DDBJ databases">
        <authorList>
            <person name="King R."/>
        </authorList>
    </citation>
    <scope>NUCLEOTIDE SEQUENCE</scope>
</reference>
<dbReference type="EMBL" id="OV725082">
    <property type="protein sequence ID" value="CAH1404767.1"/>
    <property type="molecule type" value="Genomic_DNA"/>
</dbReference>
<evidence type="ECO:0000313" key="1">
    <source>
        <dbReference type="EMBL" id="CAH1404767.1"/>
    </source>
</evidence>
<sequence length="79" mass="8950">MIYPSLKAIKKILRAWLRSLKRKGTARFPGTLGHAGWKLLLQQVLLLHSTYQAENPIETLSLNGRLEFDAGRTGCRLMT</sequence>
<organism evidence="1 2">
    <name type="scientific">Nezara viridula</name>
    <name type="common">Southern green stink bug</name>
    <name type="synonym">Cimex viridulus</name>
    <dbReference type="NCBI Taxonomy" id="85310"/>
    <lineage>
        <taxon>Eukaryota</taxon>
        <taxon>Metazoa</taxon>
        <taxon>Ecdysozoa</taxon>
        <taxon>Arthropoda</taxon>
        <taxon>Hexapoda</taxon>
        <taxon>Insecta</taxon>
        <taxon>Pterygota</taxon>
        <taxon>Neoptera</taxon>
        <taxon>Paraneoptera</taxon>
        <taxon>Hemiptera</taxon>
        <taxon>Heteroptera</taxon>
        <taxon>Panheteroptera</taxon>
        <taxon>Pentatomomorpha</taxon>
        <taxon>Pentatomoidea</taxon>
        <taxon>Pentatomidae</taxon>
        <taxon>Pentatominae</taxon>
        <taxon>Nezara</taxon>
    </lineage>
</organism>
<proteinExistence type="predicted"/>
<name>A0A9P0HN68_NEZVI</name>
<dbReference type="Proteomes" id="UP001152798">
    <property type="component" value="Chromosome 6"/>
</dbReference>
<dbReference type="AlphaFoldDB" id="A0A9P0HN68"/>
<protein>
    <submittedName>
        <fullName evidence="1">Uncharacterized protein</fullName>
    </submittedName>
</protein>
<gene>
    <name evidence="1" type="ORF">NEZAVI_LOCUS13121</name>
</gene>
<accession>A0A9P0HN68</accession>